<feature type="chain" id="PRO_5037793853" description="Domain of unknown function DB domain-containing protein" evidence="1">
    <location>
        <begin position="25"/>
        <end position="300"/>
    </location>
</feature>
<dbReference type="Pfam" id="PF01682">
    <property type="entry name" value="DB"/>
    <property type="match status" value="2"/>
</dbReference>
<proteinExistence type="predicted"/>
<evidence type="ECO:0000259" key="2">
    <source>
        <dbReference type="Pfam" id="PF01682"/>
    </source>
</evidence>
<evidence type="ECO:0000313" key="3">
    <source>
        <dbReference type="Proteomes" id="UP000887574"/>
    </source>
</evidence>
<dbReference type="PANTHER" id="PTHR46705:SF12">
    <property type="entry name" value="DOMAIN OF UNKNOWN FUNCTION DB DOMAIN-CONTAINING PROTEIN"/>
    <property type="match status" value="1"/>
</dbReference>
<evidence type="ECO:0000256" key="1">
    <source>
        <dbReference type="SAM" id="SignalP"/>
    </source>
</evidence>
<dbReference type="Proteomes" id="UP000887574">
    <property type="component" value="Unplaced"/>
</dbReference>
<protein>
    <recommendedName>
        <fullName evidence="2">Domain of unknown function DB domain-containing protein</fullName>
    </recommendedName>
</protein>
<keyword evidence="3" id="KW-1185">Reference proteome</keyword>
<keyword evidence="1" id="KW-0732">Signal</keyword>
<dbReference type="WBParaSite" id="jg4842">
    <property type="protein sequence ID" value="jg4842"/>
    <property type="gene ID" value="jg4842"/>
</dbReference>
<dbReference type="PANTHER" id="PTHR46705">
    <property type="entry name" value="PROTEIN CBG09805"/>
    <property type="match status" value="1"/>
</dbReference>
<organism evidence="3 4">
    <name type="scientific">Ditylenchus dipsaci</name>
    <dbReference type="NCBI Taxonomy" id="166011"/>
    <lineage>
        <taxon>Eukaryota</taxon>
        <taxon>Metazoa</taxon>
        <taxon>Ecdysozoa</taxon>
        <taxon>Nematoda</taxon>
        <taxon>Chromadorea</taxon>
        <taxon>Rhabditida</taxon>
        <taxon>Tylenchina</taxon>
        <taxon>Tylenchomorpha</taxon>
        <taxon>Sphaerularioidea</taxon>
        <taxon>Anguinidae</taxon>
        <taxon>Anguininae</taxon>
        <taxon>Ditylenchus</taxon>
    </lineage>
</organism>
<name>A0A915ECD2_9BILA</name>
<reference evidence="4" key="1">
    <citation type="submission" date="2022-11" db="UniProtKB">
        <authorList>
            <consortium name="WormBaseParasite"/>
        </authorList>
    </citation>
    <scope>IDENTIFICATION</scope>
</reference>
<dbReference type="InterPro" id="IPR002602">
    <property type="entry name" value="DB"/>
</dbReference>
<feature type="signal peptide" evidence="1">
    <location>
        <begin position="1"/>
        <end position="24"/>
    </location>
</feature>
<feature type="domain" description="Domain of unknown function DB" evidence="2">
    <location>
        <begin position="33"/>
        <end position="127"/>
    </location>
</feature>
<dbReference type="AlphaFoldDB" id="A0A915ECD2"/>
<feature type="domain" description="Domain of unknown function DB" evidence="2">
    <location>
        <begin position="188"/>
        <end position="286"/>
    </location>
</feature>
<sequence>MSVSTMNAVSTLLPLFVLAYCVVADPNSKLKKCCAKLTTDDKYCVDRFCDFDAISQTNVLNYLSKCTERGDTVGHMWDCASSRKDHTKCCEAKGVSGKCLEYCSAHDGVPVNYLDYVTCLEDFNPIRHHANSNATTCSSFNRKLVVPVLCSGRRSLPTFLPTPSSGSSGCSSTQTPVGRPPNLKLKSCCNTLDQADADCKARFCDFSALSSNTVSSLFPDHVCPRGPTVGQMWDCASSRADHTSCCNAKGVQPGCMAYCQTTNGVPTDYFKYLACLNDFNKIRDCFTYYLEDHPNLKGEL</sequence>
<accession>A0A915ECD2</accession>
<evidence type="ECO:0000313" key="4">
    <source>
        <dbReference type="WBParaSite" id="jg4842"/>
    </source>
</evidence>